<evidence type="ECO:0000256" key="2">
    <source>
        <dbReference type="ARBA" id="ARBA00022679"/>
    </source>
</evidence>
<dbReference type="GO" id="GO:0008107">
    <property type="term" value="F:galactoside 2-alpha-L-fucosyltransferase activity"/>
    <property type="evidence" value="ECO:0007669"/>
    <property type="project" value="InterPro"/>
</dbReference>
<dbReference type="EMBL" id="QFFJ01000001">
    <property type="protein sequence ID" value="RBL93322.1"/>
    <property type="molecule type" value="Genomic_DNA"/>
</dbReference>
<evidence type="ECO:0000313" key="3">
    <source>
        <dbReference type="EMBL" id="RBL93322.1"/>
    </source>
</evidence>
<dbReference type="PANTHER" id="PTHR11927">
    <property type="entry name" value="GALACTOSIDE 2-L-FUCOSYLTRANSFERASE"/>
    <property type="match status" value="1"/>
</dbReference>
<dbReference type="Pfam" id="PF01531">
    <property type="entry name" value="Glyco_transf_11"/>
    <property type="match status" value="1"/>
</dbReference>
<evidence type="ECO:0000313" key="4">
    <source>
        <dbReference type="Proteomes" id="UP000253410"/>
    </source>
</evidence>
<dbReference type="RefSeq" id="WP_113615919.1">
    <property type="nucleotide sequence ID" value="NZ_QFFJ01000001.1"/>
</dbReference>
<organism evidence="3 4">
    <name type="scientific">Chitinophaga flava</name>
    <dbReference type="NCBI Taxonomy" id="2259036"/>
    <lineage>
        <taxon>Bacteria</taxon>
        <taxon>Pseudomonadati</taxon>
        <taxon>Bacteroidota</taxon>
        <taxon>Chitinophagia</taxon>
        <taxon>Chitinophagales</taxon>
        <taxon>Chitinophagaceae</taxon>
        <taxon>Chitinophaga</taxon>
    </lineage>
</organism>
<sequence length="262" mass="31205">MVVLTKLYGQTSNNFLQFIHLDSFCRENNIPFHSPYFRKYFDQYPALQSYGVNYSKVLMKFFIRTKLYKEFSFVDDTQISAYKNAILTRKRLFCEGWYFSSKETVEKNRSLYQQLFTPNIDQQDFHNKYLKKENNETIIGVHIRRGDYKEFQGGEYYFEDDVYIDKIKQLLNNLNTPHKVIIFTNDDALNKANYTQHFNVLFSENPVHVDHFLMSRCDYLIGPVSSFSLWASYIGETPLFHIRTANDVVTLDKFKICDGNWF</sequence>
<name>A0A365Y406_9BACT</name>
<protein>
    <recommendedName>
        <fullName evidence="5">Alpha-1,2-fucosyltransferase</fullName>
    </recommendedName>
</protein>
<dbReference type="AlphaFoldDB" id="A0A365Y406"/>
<dbReference type="OrthoDB" id="639736at2"/>
<accession>A0A365Y406</accession>
<proteinExistence type="predicted"/>
<gene>
    <name evidence="3" type="ORF">DF182_12410</name>
</gene>
<reference evidence="3 4" key="1">
    <citation type="submission" date="2018-05" db="EMBL/GenBank/DDBJ databases">
        <title>Chitinophaga sp. K3CV102501T nov., isolated from isolated from a monsoon evergreen broad-leaved forest soil.</title>
        <authorList>
            <person name="Lv Y."/>
        </authorList>
    </citation>
    <scope>NUCLEOTIDE SEQUENCE [LARGE SCALE GENOMIC DNA]</scope>
    <source>
        <strain evidence="3 4">GDMCC 1.1325</strain>
    </source>
</reference>
<evidence type="ECO:0008006" key="5">
    <source>
        <dbReference type="Google" id="ProtNLM"/>
    </source>
</evidence>
<keyword evidence="4" id="KW-1185">Reference proteome</keyword>
<evidence type="ECO:0000256" key="1">
    <source>
        <dbReference type="ARBA" id="ARBA00022676"/>
    </source>
</evidence>
<dbReference type="Gene3D" id="3.40.50.11350">
    <property type="match status" value="1"/>
</dbReference>
<dbReference type="GO" id="GO:0005975">
    <property type="term" value="P:carbohydrate metabolic process"/>
    <property type="evidence" value="ECO:0007669"/>
    <property type="project" value="InterPro"/>
</dbReference>
<dbReference type="GO" id="GO:0016020">
    <property type="term" value="C:membrane"/>
    <property type="evidence" value="ECO:0007669"/>
    <property type="project" value="InterPro"/>
</dbReference>
<keyword evidence="1" id="KW-0328">Glycosyltransferase</keyword>
<comment type="caution">
    <text evidence="3">The sequence shown here is derived from an EMBL/GenBank/DDBJ whole genome shotgun (WGS) entry which is preliminary data.</text>
</comment>
<dbReference type="Proteomes" id="UP000253410">
    <property type="component" value="Unassembled WGS sequence"/>
</dbReference>
<dbReference type="PANTHER" id="PTHR11927:SF9">
    <property type="entry name" value="L-FUCOSYLTRANSFERASE"/>
    <property type="match status" value="1"/>
</dbReference>
<keyword evidence="2" id="KW-0808">Transferase</keyword>
<dbReference type="InterPro" id="IPR002516">
    <property type="entry name" value="Glyco_trans_11"/>
</dbReference>